<proteinExistence type="predicted"/>
<reference evidence="2 3" key="1">
    <citation type="journal article" date="2018" name="PLoS Genet.">
        <title>Population sequencing reveals clonal diversity and ancestral inbreeding in the grapevine cultivar Chardonnay.</title>
        <authorList>
            <person name="Roach M.J."/>
            <person name="Johnson D.L."/>
            <person name="Bohlmann J."/>
            <person name="van Vuuren H.J."/>
            <person name="Jones S.J."/>
            <person name="Pretorius I.S."/>
            <person name="Schmidt S.A."/>
            <person name="Borneman A.R."/>
        </authorList>
    </citation>
    <scope>NUCLEOTIDE SEQUENCE [LARGE SCALE GENOMIC DNA]</scope>
    <source>
        <strain evidence="3">cv. Chardonnay</strain>
        <tissue evidence="2">Leaf</tissue>
    </source>
</reference>
<feature type="region of interest" description="Disordered" evidence="1">
    <location>
        <begin position="1"/>
        <end position="53"/>
    </location>
</feature>
<feature type="compositionally biased region" description="Basic and acidic residues" evidence="1">
    <location>
        <begin position="29"/>
        <end position="53"/>
    </location>
</feature>
<name>A0A438JPC4_VITVI</name>
<evidence type="ECO:0008006" key="4">
    <source>
        <dbReference type="Google" id="ProtNLM"/>
    </source>
</evidence>
<protein>
    <recommendedName>
        <fullName evidence="4">Retrotransposon gag domain-containing protein</fullName>
    </recommendedName>
</protein>
<dbReference type="AlphaFoldDB" id="A0A438JPC4"/>
<sequence>MAPSHREKTVGKQATNASSSPGNKRARPNHPERPLCDAPDWHRVHPDHPEKPLCDAPDWHRVRPDHPGRALCDAPDWHRARPDLMVTSLVQNVLLHQAVRQAGRNLPNEPPSGFISKRLDDMLSTPFCSHIIHYDPPRGFLVPKFSTYDGSNDPFDHIMHYRQLMTLDIGNDALLCKENESLREFVKRFGQAVLQVEAYSIDAVLHIFKRSICPSTPFFESLAKKPPMTMDDLFRRVSKYSMLEDDVRAATQQVLVVGQASRSGAERSAKIPNQPRPSGRRQEGQSRPEQPPLTPLSISYEKLLPMIQDMSDFRWPRPLIADPSKKDHSKKCTYHKEHGHTTEMCRSLHYLVERLIRAGHLKQYLRSDARGRDASRNPNFGAPRVPVAPKAIINYIDGGPMDEEYNSKRKKQKLLRAASVRDPTRILQPHRDALILSLGIGDFDVRRILVDPGSSADLVQASVISQMGRNLTSLENPGRILSGFNGASTTSLGDIVLSIQASPITLNVQFSVVQDLSPFNVILGRTWLHYMKAIPSTFHQMVSFLTKDGQIDLYGSQLAARQCYQIAREARTSQEDKPLPESAHALDQ</sequence>
<comment type="caution">
    <text evidence="2">The sequence shown here is derived from an EMBL/GenBank/DDBJ whole genome shotgun (WGS) entry which is preliminary data.</text>
</comment>
<dbReference type="Proteomes" id="UP000288805">
    <property type="component" value="Unassembled WGS sequence"/>
</dbReference>
<dbReference type="Gene3D" id="2.40.70.10">
    <property type="entry name" value="Acid Proteases"/>
    <property type="match status" value="1"/>
</dbReference>
<gene>
    <name evidence="2" type="ORF">CK203_018143</name>
</gene>
<dbReference type="CDD" id="cd00303">
    <property type="entry name" value="retropepsin_like"/>
    <property type="match status" value="1"/>
</dbReference>
<dbReference type="InterPro" id="IPR021109">
    <property type="entry name" value="Peptidase_aspartic_dom_sf"/>
</dbReference>
<feature type="region of interest" description="Disordered" evidence="1">
    <location>
        <begin position="258"/>
        <end position="295"/>
    </location>
</feature>
<dbReference type="EMBL" id="QGNW01000033">
    <property type="protein sequence ID" value="RVX10809.1"/>
    <property type="molecule type" value="Genomic_DNA"/>
</dbReference>
<evidence type="ECO:0000256" key="1">
    <source>
        <dbReference type="SAM" id="MobiDB-lite"/>
    </source>
</evidence>
<accession>A0A438JPC4</accession>
<feature type="compositionally biased region" description="Polar residues" evidence="1">
    <location>
        <begin position="12"/>
        <end position="22"/>
    </location>
</feature>
<evidence type="ECO:0000313" key="2">
    <source>
        <dbReference type="EMBL" id="RVX10809.1"/>
    </source>
</evidence>
<organism evidence="2 3">
    <name type="scientific">Vitis vinifera</name>
    <name type="common">Grape</name>
    <dbReference type="NCBI Taxonomy" id="29760"/>
    <lineage>
        <taxon>Eukaryota</taxon>
        <taxon>Viridiplantae</taxon>
        <taxon>Streptophyta</taxon>
        <taxon>Embryophyta</taxon>
        <taxon>Tracheophyta</taxon>
        <taxon>Spermatophyta</taxon>
        <taxon>Magnoliopsida</taxon>
        <taxon>eudicotyledons</taxon>
        <taxon>Gunneridae</taxon>
        <taxon>Pentapetalae</taxon>
        <taxon>rosids</taxon>
        <taxon>Vitales</taxon>
        <taxon>Vitaceae</taxon>
        <taxon>Viteae</taxon>
        <taxon>Vitis</taxon>
    </lineage>
</organism>
<evidence type="ECO:0000313" key="3">
    <source>
        <dbReference type="Proteomes" id="UP000288805"/>
    </source>
</evidence>
<dbReference type="PANTHER" id="PTHR33240">
    <property type="entry name" value="OS08G0508500 PROTEIN"/>
    <property type="match status" value="1"/>
</dbReference>
<feature type="compositionally biased region" description="Basic and acidic residues" evidence="1">
    <location>
        <begin position="1"/>
        <end position="10"/>
    </location>
</feature>
<dbReference type="PANTHER" id="PTHR33240:SF8">
    <property type="entry name" value="OS03G0439900 PROTEIN"/>
    <property type="match status" value="1"/>
</dbReference>